<evidence type="ECO:0000313" key="2">
    <source>
        <dbReference type="EMBL" id="QPC82531.1"/>
    </source>
</evidence>
<evidence type="ECO:0000256" key="1">
    <source>
        <dbReference type="SAM" id="MobiDB-lite"/>
    </source>
</evidence>
<protein>
    <submittedName>
        <fullName evidence="2">Uncharacterized protein</fullName>
    </submittedName>
</protein>
<proteinExistence type="predicted"/>
<dbReference type="EMBL" id="CP062983">
    <property type="protein sequence ID" value="QPC82531.1"/>
    <property type="molecule type" value="Genomic_DNA"/>
</dbReference>
<dbReference type="RefSeq" id="WP_195170600.1">
    <property type="nucleotide sequence ID" value="NZ_CP062983.1"/>
</dbReference>
<reference evidence="2 3" key="1">
    <citation type="submission" date="2020-02" db="EMBL/GenBank/DDBJ databases">
        <authorList>
            <person name="Zheng R.K."/>
            <person name="Sun C.M."/>
        </authorList>
    </citation>
    <scope>NUCLEOTIDE SEQUENCE [LARGE SCALE GENOMIC DNA]</scope>
    <source>
        <strain evidence="3">rifampicinis</strain>
    </source>
</reference>
<name>A0A7S8IEE9_9CHLR</name>
<dbReference type="KEGG" id="pmet:G4Y79_23060"/>
<sequence length="274" mass="30937">MNINSNNRNTLLLAFILLMLGAVALAESAGLVVMILIGLLFLVRQFDNNQLNAAIGYDESDDYYSAEREREWEELESREHRQAQSEPVYRHALEAVRRAGLDPDTVQVLAVDIGVMAFRGEESPTVFRTWSLPDNVDYVQPFVQLRLPEKAVGRVKFEIIDQDGTVIFSKEEAHNLERGRNFISPAARFPVHDETNIDGRWQLRVSADDVILAVHQFEFSEATNANISRHIGEDGEINTELRAVMAESKLPKMSLDDLLSYQEEEEAQQGSSSS</sequence>
<dbReference type="Proteomes" id="UP000594468">
    <property type="component" value="Chromosome"/>
</dbReference>
<accession>A0A7S8IEE9</accession>
<gene>
    <name evidence="2" type="ORF">G4Y79_23060</name>
</gene>
<feature type="region of interest" description="Disordered" evidence="1">
    <location>
        <begin position="255"/>
        <end position="274"/>
    </location>
</feature>
<keyword evidence="3" id="KW-1185">Reference proteome</keyword>
<evidence type="ECO:0000313" key="3">
    <source>
        <dbReference type="Proteomes" id="UP000594468"/>
    </source>
</evidence>
<dbReference type="AlphaFoldDB" id="A0A7S8IEE9"/>
<organism evidence="2 3">
    <name type="scientific">Phototrophicus methaneseepsis</name>
    <dbReference type="NCBI Taxonomy" id="2710758"/>
    <lineage>
        <taxon>Bacteria</taxon>
        <taxon>Bacillati</taxon>
        <taxon>Chloroflexota</taxon>
        <taxon>Candidatus Thermofontia</taxon>
        <taxon>Phototrophicales</taxon>
        <taxon>Phototrophicaceae</taxon>
        <taxon>Phototrophicus</taxon>
    </lineage>
</organism>